<sequence>MTRKWKIINSLIAWLVFFSLVQPAYGAWDSLTAEVTFTAQTGVWNIDPTPTPTAEPAAASVAPQPASSPEAPAATQQAPIAAPDTAEPEETTVTPPPAPTPETPADPTPESPEIPTPQENSETE</sequence>
<reference evidence="3" key="1">
    <citation type="journal article" date="2017" name="Sci. Rep.">
        <title>Determination of the Genome and Primary Transcriptome of Syngas Fermenting Eubacterium limosum ATCC 8486.</title>
        <authorList>
            <person name="Song Y."/>
            <person name="Shin J."/>
            <person name="Jeong Y."/>
            <person name="Jin S."/>
            <person name="Lee J.K."/>
            <person name="Kim D.R."/>
            <person name="Kim S.C."/>
            <person name="Cho S."/>
            <person name="Cho B.K."/>
        </authorList>
    </citation>
    <scope>NUCLEOTIDE SEQUENCE [LARGE SCALE GENOMIC DNA]</scope>
    <source>
        <strain evidence="3">ATCC 8486</strain>
    </source>
</reference>
<organism evidence="2 3">
    <name type="scientific">Eubacterium limosum</name>
    <dbReference type="NCBI Taxonomy" id="1736"/>
    <lineage>
        <taxon>Bacteria</taxon>
        <taxon>Bacillati</taxon>
        <taxon>Bacillota</taxon>
        <taxon>Clostridia</taxon>
        <taxon>Eubacteriales</taxon>
        <taxon>Eubacteriaceae</taxon>
        <taxon>Eubacterium</taxon>
    </lineage>
</organism>
<dbReference type="KEGG" id="elim:B2M23_02095"/>
<dbReference type="Proteomes" id="UP000192391">
    <property type="component" value="Chromosome"/>
</dbReference>
<evidence type="ECO:0000313" key="2">
    <source>
        <dbReference type="EMBL" id="ARD64413.1"/>
    </source>
</evidence>
<feature type="compositionally biased region" description="Low complexity" evidence="1">
    <location>
        <begin position="52"/>
        <end position="85"/>
    </location>
</feature>
<name>A0AAC9QRH7_EUBLI</name>
<feature type="region of interest" description="Disordered" evidence="1">
    <location>
        <begin position="45"/>
        <end position="124"/>
    </location>
</feature>
<evidence type="ECO:0000313" key="3">
    <source>
        <dbReference type="Proteomes" id="UP000192391"/>
    </source>
</evidence>
<dbReference type="AlphaFoldDB" id="A0AAC9QRH7"/>
<accession>A0AAC9QRH7</accession>
<evidence type="ECO:0000256" key="1">
    <source>
        <dbReference type="SAM" id="MobiDB-lite"/>
    </source>
</evidence>
<gene>
    <name evidence="2" type="ORF">B2M23_02095</name>
</gene>
<dbReference type="EMBL" id="CP019962">
    <property type="protein sequence ID" value="ARD64413.1"/>
    <property type="molecule type" value="Genomic_DNA"/>
</dbReference>
<protein>
    <submittedName>
        <fullName evidence="2">Uncharacterized protein</fullName>
    </submittedName>
</protein>
<proteinExistence type="predicted"/>
<feature type="compositionally biased region" description="Pro residues" evidence="1">
    <location>
        <begin position="94"/>
        <end position="115"/>
    </location>
</feature>